<evidence type="ECO:0000256" key="4">
    <source>
        <dbReference type="ARBA" id="ARBA00010136"/>
    </source>
</evidence>
<evidence type="ECO:0000313" key="16">
    <source>
        <dbReference type="Proteomes" id="UP001424459"/>
    </source>
</evidence>
<dbReference type="CDD" id="cd09603">
    <property type="entry name" value="M1_APN_like"/>
    <property type="match status" value="1"/>
</dbReference>
<keyword evidence="13" id="KW-1133">Transmembrane helix</keyword>
<dbReference type="RefSeq" id="WP_344697022.1">
    <property type="nucleotide sequence ID" value="NZ_BAABBR010000001.1"/>
</dbReference>
<evidence type="ECO:0000256" key="13">
    <source>
        <dbReference type="SAM" id="Phobius"/>
    </source>
</evidence>
<dbReference type="SUPFAM" id="SSF63737">
    <property type="entry name" value="Leukotriene A4 hydrolase N-terminal domain"/>
    <property type="match status" value="1"/>
</dbReference>
<dbReference type="SUPFAM" id="SSF55486">
    <property type="entry name" value="Metalloproteases ('zincins'), catalytic domain"/>
    <property type="match status" value="1"/>
</dbReference>
<dbReference type="Gene3D" id="1.10.390.10">
    <property type="entry name" value="Neutral Protease Domain 2"/>
    <property type="match status" value="1"/>
</dbReference>
<evidence type="ECO:0000256" key="12">
    <source>
        <dbReference type="ARBA" id="ARBA00023049"/>
    </source>
</evidence>
<evidence type="ECO:0000256" key="5">
    <source>
        <dbReference type="ARBA" id="ARBA00012564"/>
    </source>
</evidence>
<reference evidence="16" key="1">
    <citation type="journal article" date="2019" name="Int. J. Syst. Evol. Microbiol.">
        <title>The Global Catalogue of Microorganisms (GCM) 10K type strain sequencing project: providing services to taxonomists for standard genome sequencing and annotation.</title>
        <authorList>
            <consortium name="The Broad Institute Genomics Platform"/>
            <consortium name="The Broad Institute Genome Sequencing Center for Infectious Disease"/>
            <person name="Wu L."/>
            <person name="Ma J."/>
        </authorList>
    </citation>
    <scope>NUCLEOTIDE SEQUENCE [LARGE SCALE GENOMIC DNA]</scope>
    <source>
        <strain evidence="16">JCM 17564</strain>
    </source>
</reference>
<organism evidence="15 16">
    <name type="scientific">Sphingomonas rosea</name>
    <dbReference type="NCBI Taxonomy" id="335605"/>
    <lineage>
        <taxon>Bacteria</taxon>
        <taxon>Pseudomonadati</taxon>
        <taxon>Pseudomonadota</taxon>
        <taxon>Alphaproteobacteria</taxon>
        <taxon>Sphingomonadales</taxon>
        <taxon>Sphingomonadaceae</taxon>
        <taxon>Sphingomonas</taxon>
    </lineage>
</organism>
<evidence type="ECO:0000259" key="14">
    <source>
        <dbReference type="Pfam" id="PF01433"/>
    </source>
</evidence>
<dbReference type="PANTHER" id="PTHR45726:SF3">
    <property type="entry name" value="LEUKOTRIENE A-4 HYDROLASE"/>
    <property type="match status" value="1"/>
</dbReference>
<proteinExistence type="inferred from homology"/>
<dbReference type="InterPro" id="IPR034015">
    <property type="entry name" value="M1_LTA4H"/>
</dbReference>
<feature type="transmembrane region" description="Helical" evidence="13">
    <location>
        <begin position="12"/>
        <end position="32"/>
    </location>
</feature>
<dbReference type="InterPro" id="IPR027268">
    <property type="entry name" value="Peptidase_M4/M1_CTD_sf"/>
</dbReference>
<protein>
    <recommendedName>
        <fullName evidence="6">Aminopeptidase N</fullName>
        <ecNumber evidence="5">3.4.11.2</ecNumber>
    </recommendedName>
</protein>
<accession>A0ABP7UBM1</accession>
<name>A0ABP7UBM1_9SPHN</name>
<dbReference type="Pfam" id="PF01433">
    <property type="entry name" value="Peptidase_M1"/>
    <property type="match status" value="1"/>
</dbReference>
<evidence type="ECO:0000256" key="6">
    <source>
        <dbReference type="ARBA" id="ARBA00015611"/>
    </source>
</evidence>
<keyword evidence="10" id="KW-0378">Hydrolase</keyword>
<keyword evidence="7" id="KW-0963">Cytoplasm</keyword>
<dbReference type="InterPro" id="IPR001930">
    <property type="entry name" value="Peptidase_M1"/>
</dbReference>
<comment type="caution">
    <text evidence="15">The sequence shown here is derived from an EMBL/GenBank/DDBJ whole genome shotgun (WGS) entry which is preliminary data.</text>
</comment>
<comment type="catalytic activity">
    <reaction evidence="1">
        <text>Release of an N-terminal amino acid, Xaa-|-Yaa- from a peptide, amide or arylamide. Xaa is preferably Ala, but may be most amino acids including Pro (slow action). When a terminal hydrophobic residue is followed by a prolyl residue, the two may be released as an intact Xaa-Pro dipeptide.</text>
        <dbReference type="EC" id="3.4.11.2"/>
    </reaction>
</comment>
<dbReference type="PANTHER" id="PTHR45726">
    <property type="entry name" value="LEUKOTRIENE A-4 HYDROLASE"/>
    <property type="match status" value="1"/>
</dbReference>
<dbReference type="PRINTS" id="PR00756">
    <property type="entry name" value="ALADIPTASE"/>
</dbReference>
<keyword evidence="8" id="KW-0645">Protease</keyword>
<keyword evidence="13" id="KW-0472">Membrane</keyword>
<feature type="domain" description="Peptidase M1 membrane alanine aminopeptidase" evidence="14">
    <location>
        <begin position="338"/>
        <end position="449"/>
    </location>
</feature>
<dbReference type="InterPro" id="IPR014782">
    <property type="entry name" value="Peptidase_M1_dom"/>
</dbReference>
<evidence type="ECO:0000256" key="11">
    <source>
        <dbReference type="ARBA" id="ARBA00022833"/>
    </source>
</evidence>
<evidence type="ECO:0000256" key="9">
    <source>
        <dbReference type="ARBA" id="ARBA00022723"/>
    </source>
</evidence>
<gene>
    <name evidence="15" type="ORF">GCM10022281_20910</name>
</gene>
<comment type="cofactor">
    <cofactor evidence="2">
        <name>Zn(2+)</name>
        <dbReference type="ChEBI" id="CHEBI:29105"/>
    </cofactor>
</comment>
<dbReference type="Gene3D" id="2.60.40.1730">
    <property type="entry name" value="tricorn interacting facor f3 domain"/>
    <property type="match status" value="1"/>
</dbReference>
<evidence type="ECO:0000256" key="3">
    <source>
        <dbReference type="ARBA" id="ARBA00004496"/>
    </source>
</evidence>
<evidence type="ECO:0000256" key="10">
    <source>
        <dbReference type="ARBA" id="ARBA00022801"/>
    </source>
</evidence>
<evidence type="ECO:0000256" key="1">
    <source>
        <dbReference type="ARBA" id="ARBA00000098"/>
    </source>
</evidence>
<comment type="subcellular location">
    <subcellularLocation>
        <location evidence="3">Cytoplasm</location>
    </subcellularLocation>
</comment>
<keyword evidence="11" id="KW-0862">Zinc</keyword>
<keyword evidence="13" id="KW-0812">Transmembrane</keyword>
<sequence>MSSTAGRGPRSGRVLLIVLLVAGLVAALAWWWHGRAKEDVLSEWTADTGHPLTAEQRSVRFAAADLAFDVDPAKKALGGIATLRFDVLKPIDKLQLDLDPRFAISSLTADGKDARFDNPEGRLTVTLPRSYAAGEKLALRIAYAGQPHVAKKAPWDGGFVWSKTPAGAPWVATAVEGEGCDLFWPCIDNSLVEVGTVDLHITVPKGLVAPSNGRFTGLTRAADGRPTWNWRTSNPNNYAIALNIAPYKVLREEHRSRFGNVIPVFYFYLPGEDAKAKALFAEFGPTLDWYERTIGPYPFGSEKVAAVETPHLGMEHQTINAYGNGYKPAAEGFDWLFHHEFAHEWFGNQLTNADWDDMWLHEGFGTYMQALSIRDRLGDLPYDAWLWKQRALIQNKFPIATGHHMLEKQVYDSKVGPGTDIYYKGAYALHTLRNLIGDEPFFRATRRLVYGRPDPRPGNFTTRFGTTEEYVRLVNEETGRDLRWFFDVYIRSARLPRLVTTQAGNRVQLQWRTQGGRPFPMPVEVRVGDRVETVPMTGGRGTLTLPAVDTPFTIDPAGKLLMQSDAVDRFRDWTAEEARKKAA</sequence>
<keyword evidence="9" id="KW-0479">Metal-binding</keyword>
<evidence type="ECO:0000256" key="7">
    <source>
        <dbReference type="ARBA" id="ARBA00022490"/>
    </source>
</evidence>
<dbReference type="Proteomes" id="UP001424459">
    <property type="component" value="Unassembled WGS sequence"/>
</dbReference>
<dbReference type="EMBL" id="BAABBR010000001">
    <property type="protein sequence ID" value="GAA4039858.1"/>
    <property type="molecule type" value="Genomic_DNA"/>
</dbReference>
<keyword evidence="12" id="KW-0482">Metalloprotease</keyword>
<evidence type="ECO:0000256" key="8">
    <source>
        <dbReference type="ARBA" id="ARBA00022670"/>
    </source>
</evidence>
<evidence type="ECO:0000313" key="15">
    <source>
        <dbReference type="EMBL" id="GAA4039858.1"/>
    </source>
</evidence>
<comment type="similarity">
    <text evidence="4">Belongs to the peptidase M1 family.</text>
</comment>
<evidence type="ECO:0000256" key="2">
    <source>
        <dbReference type="ARBA" id="ARBA00001947"/>
    </source>
</evidence>
<keyword evidence="16" id="KW-1185">Reference proteome</keyword>
<dbReference type="EC" id="3.4.11.2" evidence="5"/>
<dbReference type="InterPro" id="IPR042097">
    <property type="entry name" value="Aminopeptidase_N-like_N_sf"/>
</dbReference>